<dbReference type="Gene3D" id="1.10.10.650">
    <property type="entry name" value="RuvA domain 2-like"/>
    <property type="match status" value="1"/>
</dbReference>
<evidence type="ECO:0000313" key="3">
    <source>
        <dbReference type="EMBL" id="PPC74466.1"/>
    </source>
</evidence>
<dbReference type="Pfam" id="PF12836">
    <property type="entry name" value="HHH_3"/>
    <property type="match status" value="1"/>
</dbReference>
<dbReference type="Gene3D" id="3.30.420.140">
    <property type="entry name" value="YqgF/RNase H-like domain"/>
    <property type="match status" value="1"/>
</dbReference>
<dbReference type="FunFam" id="3.30.420.140:FF:000001">
    <property type="entry name" value="RNA-binding transcriptional accessory protein"/>
    <property type="match status" value="1"/>
</dbReference>
<dbReference type="InterPro" id="IPR023319">
    <property type="entry name" value="Tex-like_HTH_dom_sf"/>
</dbReference>
<dbReference type="PANTHER" id="PTHR10724">
    <property type="entry name" value="30S RIBOSOMAL PROTEIN S1"/>
    <property type="match status" value="1"/>
</dbReference>
<dbReference type="SUPFAM" id="SSF47781">
    <property type="entry name" value="RuvA domain 2-like"/>
    <property type="match status" value="2"/>
</dbReference>
<dbReference type="SMART" id="SM00732">
    <property type="entry name" value="YqgFc"/>
    <property type="match status" value="1"/>
</dbReference>
<dbReference type="InterPro" id="IPR050437">
    <property type="entry name" value="Ribos_protein_bS1-like"/>
</dbReference>
<dbReference type="SUPFAM" id="SSF158832">
    <property type="entry name" value="Tex N-terminal region-like"/>
    <property type="match status" value="1"/>
</dbReference>
<dbReference type="Gene3D" id="1.10.3500.10">
    <property type="entry name" value="Tex N-terminal region-like"/>
    <property type="match status" value="1"/>
</dbReference>
<dbReference type="PROSITE" id="PS50126">
    <property type="entry name" value="S1"/>
    <property type="match status" value="1"/>
</dbReference>
<dbReference type="SUPFAM" id="SSF50249">
    <property type="entry name" value="Nucleic acid-binding proteins"/>
    <property type="match status" value="1"/>
</dbReference>
<comment type="caution">
    <text evidence="3">The sequence shown here is derived from an EMBL/GenBank/DDBJ whole genome shotgun (WGS) entry which is preliminary data.</text>
</comment>
<reference evidence="3 4" key="1">
    <citation type="submission" date="2018-02" db="EMBL/GenBank/DDBJ databases">
        <title>novel marine gammaproteobacteria from coastal saline agro ecosystem.</title>
        <authorList>
            <person name="Krishnan R."/>
            <person name="Ramesh Kumar N."/>
        </authorList>
    </citation>
    <scope>NUCLEOTIDE SEQUENCE [LARGE SCALE GENOMIC DNA]</scope>
    <source>
        <strain evidence="3 4">228</strain>
    </source>
</reference>
<dbReference type="Pfam" id="PF22706">
    <property type="entry name" value="Tex_central_region"/>
    <property type="match status" value="1"/>
</dbReference>
<organism evidence="3 4">
    <name type="scientific">Proteobacteria bacterium 228</name>
    <dbReference type="NCBI Taxonomy" id="2083153"/>
    <lineage>
        <taxon>Bacteria</taxon>
        <taxon>Pseudomonadati</taxon>
        <taxon>Pseudomonadota</taxon>
    </lineage>
</organism>
<feature type="region of interest" description="Disordered" evidence="1">
    <location>
        <begin position="720"/>
        <end position="776"/>
    </location>
</feature>
<evidence type="ECO:0000313" key="4">
    <source>
        <dbReference type="Proteomes" id="UP000238196"/>
    </source>
</evidence>
<dbReference type="GO" id="GO:0003729">
    <property type="term" value="F:mRNA binding"/>
    <property type="evidence" value="ECO:0007669"/>
    <property type="project" value="UniProtKB-ARBA"/>
</dbReference>
<dbReference type="PANTHER" id="PTHR10724:SF10">
    <property type="entry name" value="S1 RNA-BINDING DOMAIN-CONTAINING PROTEIN 1"/>
    <property type="match status" value="1"/>
</dbReference>
<dbReference type="InterPro" id="IPR006641">
    <property type="entry name" value="YqgF/RNaseH-like_dom"/>
</dbReference>
<accession>A0A2S5KJC0</accession>
<dbReference type="InterPro" id="IPR010994">
    <property type="entry name" value="RuvA_2-like"/>
</dbReference>
<dbReference type="GO" id="GO:0006412">
    <property type="term" value="P:translation"/>
    <property type="evidence" value="ECO:0007669"/>
    <property type="project" value="TreeGrafter"/>
</dbReference>
<gene>
    <name evidence="3" type="ORF">C4K68_26405</name>
</gene>
<dbReference type="Proteomes" id="UP000238196">
    <property type="component" value="Unassembled WGS sequence"/>
</dbReference>
<dbReference type="InterPro" id="IPR041692">
    <property type="entry name" value="HHH_9"/>
</dbReference>
<dbReference type="InterPro" id="IPR012337">
    <property type="entry name" value="RNaseH-like_sf"/>
</dbReference>
<dbReference type="InterPro" id="IPR037027">
    <property type="entry name" value="YqgF/RNaseH-like_dom_sf"/>
</dbReference>
<dbReference type="Gene3D" id="2.40.50.140">
    <property type="entry name" value="Nucleic acid-binding proteins"/>
    <property type="match status" value="1"/>
</dbReference>
<dbReference type="GO" id="GO:0006139">
    <property type="term" value="P:nucleobase-containing compound metabolic process"/>
    <property type="evidence" value="ECO:0007669"/>
    <property type="project" value="InterPro"/>
</dbReference>
<feature type="domain" description="S1 motif" evidence="2">
    <location>
        <begin position="655"/>
        <end position="724"/>
    </location>
</feature>
<dbReference type="InterPro" id="IPR044146">
    <property type="entry name" value="S1_Tex"/>
</dbReference>
<dbReference type="GO" id="GO:0003735">
    <property type="term" value="F:structural constituent of ribosome"/>
    <property type="evidence" value="ECO:0007669"/>
    <property type="project" value="TreeGrafter"/>
</dbReference>
<dbReference type="Pfam" id="PF17674">
    <property type="entry name" value="HHH_9"/>
    <property type="match status" value="1"/>
</dbReference>
<sequence length="776" mass="84713">MSVNKALQVAPLSQRLAAQLKIQPWQVEAVMTLLDEGATVPFIARYRKERTGALDDAQLRDLNDQLSYGRELDKRRESIFASLQEQGGLNDQLLRALNQADSKQALEDLYLPFKPRRQTKGQKAIEAGLQPLAEALLQPQARPAQLAAGYISSDKGIENAEQALEGAEAILQERFTEQPQVLGTLRPWLARSAWLAVRAKRGQAKDDSKYRDYFAHQESLSKAPSHRMLAILRGEREGVLHIDLQDGQESNGRAEASALLLRSLQQAGQIGTQLNSWLQEVLQRTWSDRLLPSLGKDVLQEVRERAEQDAVAVFALNLRDLLMAAPAGGRATLGLDPGLRTGVKVALISATGQVAATTTIYPHVPQQRWQESLTTLAALCQQGKVELIAVGNGTASRETEQLARELAALLPSKPQVVMVSEAGASVYSASALASQELPELDVSLRGAVSIARRLQDPLAELVKIEPKAIGVGQYQHDVNQTRMAVSLDAVVEDCVNAVGVDLNTASPALLARVAGLNSGLAEAIVGYRNQHGPFQQRQELLKVPRLGPKTFQQAAGFLRIRNGKQPLDASAVHPESYAVVEQMARSLGCKVEQLLGQSDKVQQLDLRQFVSADVGDFTLRDIQQELLKPGRDPRPTFATARFDERVQQISDLQPDMQLEGVVTNVTDFGAFVDIGVHQDGLVHISQLCDRFIKHPREVVQSGQIVQVRVLEVDAPRKRISLSMKSPEGQHAGGARGRQDKAPQAEARPARSSKPASTESAPQGALAAALLQAKRKR</sequence>
<dbReference type="Pfam" id="PF00575">
    <property type="entry name" value="S1"/>
    <property type="match status" value="1"/>
</dbReference>
<feature type="compositionally biased region" description="Low complexity" evidence="1">
    <location>
        <begin position="764"/>
        <end position="776"/>
    </location>
</feature>
<dbReference type="AlphaFoldDB" id="A0A2S5KJC0"/>
<dbReference type="OrthoDB" id="5287229at2"/>
<dbReference type="Gene3D" id="1.10.150.310">
    <property type="entry name" value="Tex RuvX-like domain-like"/>
    <property type="match status" value="1"/>
</dbReference>
<dbReference type="FunFam" id="2.40.50.140:FF:000051">
    <property type="entry name" value="RNA-binding transcriptional accessory protein"/>
    <property type="match status" value="1"/>
</dbReference>
<dbReference type="Pfam" id="PF16921">
    <property type="entry name" value="Tex_YqgF"/>
    <property type="match status" value="1"/>
</dbReference>
<name>A0A2S5KJC0_9PROT</name>
<evidence type="ECO:0000256" key="1">
    <source>
        <dbReference type="SAM" id="MobiDB-lite"/>
    </source>
</evidence>
<dbReference type="InterPro" id="IPR055179">
    <property type="entry name" value="Tex-like_central_region"/>
</dbReference>
<dbReference type="GO" id="GO:0005829">
    <property type="term" value="C:cytosol"/>
    <property type="evidence" value="ECO:0007669"/>
    <property type="project" value="TreeGrafter"/>
</dbReference>
<evidence type="ECO:0000259" key="2">
    <source>
        <dbReference type="PROSITE" id="PS50126"/>
    </source>
</evidence>
<dbReference type="CDD" id="cd05685">
    <property type="entry name" value="S1_Tex"/>
    <property type="match status" value="1"/>
</dbReference>
<dbReference type="InterPro" id="IPR012340">
    <property type="entry name" value="NA-bd_OB-fold"/>
</dbReference>
<dbReference type="InterPro" id="IPR018974">
    <property type="entry name" value="Tex-like_N"/>
</dbReference>
<dbReference type="FunFam" id="1.10.150.310:FF:000001">
    <property type="entry name" value="RNA-binding transcriptional accessory protein"/>
    <property type="match status" value="1"/>
</dbReference>
<dbReference type="EMBL" id="PRLP01000148">
    <property type="protein sequence ID" value="PPC74466.1"/>
    <property type="molecule type" value="Genomic_DNA"/>
</dbReference>
<proteinExistence type="predicted"/>
<protein>
    <submittedName>
        <fullName evidence="3">RNA-binding transcriptional accessory protein</fullName>
    </submittedName>
</protein>
<dbReference type="SUPFAM" id="SSF53098">
    <property type="entry name" value="Ribonuclease H-like"/>
    <property type="match status" value="1"/>
</dbReference>
<dbReference type="FunFam" id="1.10.10.650:FF:000001">
    <property type="entry name" value="S1 RNA-binding domain 1"/>
    <property type="match status" value="1"/>
</dbReference>
<dbReference type="InterPro" id="IPR023323">
    <property type="entry name" value="Tex-like_dom_sf"/>
</dbReference>
<dbReference type="InterPro" id="IPR032639">
    <property type="entry name" value="Tex_YqgF"/>
</dbReference>
<dbReference type="Pfam" id="PF09371">
    <property type="entry name" value="Tex_N"/>
    <property type="match status" value="1"/>
</dbReference>
<dbReference type="InterPro" id="IPR003029">
    <property type="entry name" value="S1_domain"/>
</dbReference>
<dbReference type="SMART" id="SM00316">
    <property type="entry name" value="S1"/>
    <property type="match status" value="1"/>
</dbReference>